<dbReference type="AlphaFoldDB" id="A0A4C1YQZ4"/>
<organism evidence="1 2">
    <name type="scientific">Eumeta variegata</name>
    <name type="common">Bagworm moth</name>
    <name type="synonym">Eumeta japonica</name>
    <dbReference type="NCBI Taxonomy" id="151549"/>
    <lineage>
        <taxon>Eukaryota</taxon>
        <taxon>Metazoa</taxon>
        <taxon>Ecdysozoa</taxon>
        <taxon>Arthropoda</taxon>
        <taxon>Hexapoda</taxon>
        <taxon>Insecta</taxon>
        <taxon>Pterygota</taxon>
        <taxon>Neoptera</taxon>
        <taxon>Endopterygota</taxon>
        <taxon>Lepidoptera</taxon>
        <taxon>Glossata</taxon>
        <taxon>Ditrysia</taxon>
        <taxon>Tineoidea</taxon>
        <taxon>Psychidae</taxon>
        <taxon>Oiketicinae</taxon>
        <taxon>Eumeta</taxon>
    </lineage>
</organism>
<gene>
    <name evidence="1" type="ORF">EVAR_49126_1</name>
</gene>
<dbReference type="Proteomes" id="UP000299102">
    <property type="component" value="Unassembled WGS sequence"/>
</dbReference>
<name>A0A4C1YQZ4_EUMVA</name>
<accession>A0A4C1YQZ4</accession>
<proteinExistence type="predicted"/>
<evidence type="ECO:0000313" key="2">
    <source>
        <dbReference type="Proteomes" id="UP000299102"/>
    </source>
</evidence>
<dbReference type="EMBL" id="BGZK01001306">
    <property type="protein sequence ID" value="GBP76837.1"/>
    <property type="molecule type" value="Genomic_DNA"/>
</dbReference>
<comment type="caution">
    <text evidence="1">The sequence shown here is derived from an EMBL/GenBank/DDBJ whole genome shotgun (WGS) entry which is preliminary data.</text>
</comment>
<evidence type="ECO:0000313" key="1">
    <source>
        <dbReference type="EMBL" id="GBP76837.1"/>
    </source>
</evidence>
<reference evidence="1 2" key="1">
    <citation type="journal article" date="2019" name="Commun. Biol.">
        <title>The bagworm genome reveals a unique fibroin gene that provides high tensile strength.</title>
        <authorList>
            <person name="Kono N."/>
            <person name="Nakamura H."/>
            <person name="Ohtoshi R."/>
            <person name="Tomita M."/>
            <person name="Numata K."/>
            <person name="Arakawa K."/>
        </authorList>
    </citation>
    <scope>NUCLEOTIDE SEQUENCE [LARGE SCALE GENOMIC DNA]</scope>
</reference>
<keyword evidence="2" id="KW-1185">Reference proteome</keyword>
<protein>
    <submittedName>
        <fullName evidence="1">Uncharacterized protein</fullName>
    </submittedName>
</protein>
<sequence length="112" mass="11942">MTGVSAIGVISEGLSGPLVAGTDRERAAYHNLEVFVEFDDPKIKANLPGRGLSIEPCTIDFDALRELYGYTVTHAIGPRRAQLVCRCDSSELHGAQPSRDAIELAISVSGLS</sequence>